<gene>
    <name evidence="1" type="ORF">PAN0_021d6038</name>
</gene>
<protein>
    <submittedName>
        <fullName evidence="1">DnaJ-domain-containing protein</fullName>
    </submittedName>
</protein>
<dbReference type="OrthoDB" id="445556at2759"/>
<dbReference type="HOGENOM" id="CLU_048635_0_0_1"/>
<name>A0A081CMB3_PSEA2</name>
<dbReference type="PANTHER" id="PTHR43096:SF52">
    <property type="entry name" value="DNAJ HOMOLOG 1, MITOCHONDRIAL-RELATED"/>
    <property type="match status" value="1"/>
</dbReference>
<dbReference type="GO" id="GO:0042026">
    <property type="term" value="P:protein refolding"/>
    <property type="evidence" value="ECO:0007669"/>
    <property type="project" value="TreeGrafter"/>
</dbReference>
<dbReference type="InterPro" id="IPR036869">
    <property type="entry name" value="J_dom_sf"/>
</dbReference>
<dbReference type="AlphaFoldDB" id="A0A081CMB3"/>
<dbReference type="PANTHER" id="PTHR43096">
    <property type="entry name" value="DNAJ HOMOLOG 1, MITOCHONDRIAL-RELATED"/>
    <property type="match status" value="1"/>
</dbReference>
<keyword evidence="2" id="KW-1185">Reference proteome</keyword>
<proteinExistence type="predicted"/>
<dbReference type="SMART" id="SM00271">
    <property type="entry name" value="DnaJ"/>
    <property type="match status" value="1"/>
</dbReference>
<dbReference type="GO" id="GO:0051082">
    <property type="term" value="F:unfolded protein binding"/>
    <property type="evidence" value="ECO:0007669"/>
    <property type="project" value="TreeGrafter"/>
</dbReference>
<dbReference type="SUPFAM" id="SSF46565">
    <property type="entry name" value="Chaperone J-domain"/>
    <property type="match status" value="1"/>
</dbReference>
<organism evidence="1 2">
    <name type="scientific">Pseudozyma antarctica</name>
    <name type="common">Yeast</name>
    <name type="synonym">Candida antarctica</name>
    <dbReference type="NCBI Taxonomy" id="84753"/>
    <lineage>
        <taxon>Eukaryota</taxon>
        <taxon>Fungi</taxon>
        <taxon>Dikarya</taxon>
        <taxon>Basidiomycota</taxon>
        <taxon>Ustilaginomycotina</taxon>
        <taxon>Ustilaginomycetes</taxon>
        <taxon>Ustilaginales</taxon>
        <taxon>Ustilaginaceae</taxon>
        <taxon>Moesziomyces</taxon>
    </lineage>
</organism>
<dbReference type="CDD" id="cd06257">
    <property type="entry name" value="DnaJ"/>
    <property type="match status" value="1"/>
</dbReference>
<sequence length="310" mass="35051">MIRSASAVRGARASTSKLVARADDGWPPAWLLPSIKQFSTASVLRSSKGAERYAFPSKPNPTPYEIFHFPKRGVTSAEVKSRYYDLVRTLHPDRYTPDQGKTKSQVEEEFKQVVQAYNILKDSKKKHLYDRAGLGWTQTSPSIATWQDRRYTRRYSPGYRGEGHDRFGWQNHDFYSNFTRPSASAAGWNGGNGRITNGYFISAIFVVTWVLAGLQYSRLSLQSQKAIERADKHHLDAAKSLNEARQIARSDEGKQRWVAIRQRAREQKFLQAQQHSQDIDNPYGIGHGGPSGKQAAEERFQNALPPPAIP</sequence>
<dbReference type="GeneID" id="26306870"/>
<dbReference type="PROSITE" id="PS50076">
    <property type="entry name" value="DNAJ_2"/>
    <property type="match status" value="1"/>
</dbReference>
<dbReference type="GO" id="GO:0005737">
    <property type="term" value="C:cytoplasm"/>
    <property type="evidence" value="ECO:0007669"/>
    <property type="project" value="TreeGrafter"/>
</dbReference>
<dbReference type="Pfam" id="PF00226">
    <property type="entry name" value="DnaJ"/>
    <property type="match status" value="1"/>
</dbReference>
<dbReference type="PROSITE" id="PS00636">
    <property type="entry name" value="DNAJ_1"/>
    <property type="match status" value="1"/>
</dbReference>
<reference evidence="2" key="1">
    <citation type="journal article" date="2014" name="Genome Announc.">
        <title>Draft Genome Sequence of the Yeast Pseudozyma antarctica Type Strain JCM10317, a Producer of the Glycolipid Biosurfactants, Mannosylerythritol Lipids.</title>
        <authorList>
            <person name="Saika A."/>
            <person name="Koike H."/>
            <person name="Hori T."/>
            <person name="Fukuoka T."/>
            <person name="Sato S."/>
            <person name="Habe H."/>
            <person name="Kitamoto D."/>
            <person name="Morita T."/>
        </authorList>
    </citation>
    <scope>NUCLEOTIDE SEQUENCE [LARGE SCALE GENOMIC DNA]</scope>
    <source>
        <strain evidence="2">JCM 10317</strain>
    </source>
</reference>
<dbReference type="InterPro" id="IPR001623">
    <property type="entry name" value="DnaJ_domain"/>
</dbReference>
<dbReference type="Proteomes" id="UP000053758">
    <property type="component" value="Unassembled WGS sequence"/>
</dbReference>
<dbReference type="EMBL" id="DF830088">
    <property type="protein sequence ID" value="GAK67809.1"/>
    <property type="molecule type" value="Genomic_DNA"/>
</dbReference>
<dbReference type="InterPro" id="IPR018253">
    <property type="entry name" value="DnaJ_domain_CS"/>
</dbReference>
<dbReference type="Gene3D" id="1.10.287.110">
    <property type="entry name" value="DnaJ domain"/>
    <property type="match status" value="1"/>
</dbReference>
<accession>A0A081CMB3</accession>
<evidence type="ECO:0000313" key="2">
    <source>
        <dbReference type="Proteomes" id="UP000053758"/>
    </source>
</evidence>
<evidence type="ECO:0000313" key="1">
    <source>
        <dbReference type="EMBL" id="GAK67809.1"/>
    </source>
</evidence>
<dbReference type="RefSeq" id="XP_014654021.1">
    <property type="nucleotide sequence ID" value="XM_014798535.1"/>
</dbReference>
<dbReference type="PRINTS" id="PR00625">
    <property type="entry name" value="JDOMAIN"/>
</dbReference>